<dbReference type="CDD" id="cd00926">
    <property type="entry name" value="Cyt_c_Oxidase_VIb"/>
    <property type="match status" value="1"/>
</dbReference>
<dbReference type="PANTHER" id="PTHR46281:SF8">
    <property type="entry name" value="CYTOCHROME C OXIDASE SUBUNIT 12, MITOCHONDRIAL"/>
    <property type="match status" value="1"/>
</dbReference>
<accession>A0A6J2XPF3</accession>
<dbReference type="Gene3D" id="1.10.10.140">
    <property type="entry name" value="Cytochrome c oxidase, subunit VIb"/>
    <property type="match status" value="1"/>
</dbReference>
<dbReference type="OrthoDB" id="1107506at2759"/>
<reference evidence="5" key="1">
    <citation type="submission" date="2025-08" db="UniProtKB">
        <authorList>
            <consortium name="RefSeq"/>
        </authorList>
    </citation>
    <scope>IDENTIFICATION</scope>
    <source>
        <tissue evidence="5">Gonads</tissue>
    </source>
</reference>
<dbReference type="PANTHER" id="PTHR46281">
    <property type="entry name" value="CYTOCHROME C OXIDASE SUBUNIT 6B"/>
    <property type="match status" value="1"/>
</dbReference>
<dbReference type="RefSeq" id="XP_030753247.1">
    <property type="nucleotide sequence ID" value="XM_030897387.1"/>
</dbReference>
<dbReference type="SUPFAM" id="SSF47694">
    <property type="entry name" value="Cytochrome c oxidase subunit h"/>
    <property type="match status" value="1"/>
</dbReference>
<dbReference type="GO" id="GO:0045277">
    <property type="term" value="C:respiratory chain complex IV"/>
    <property type="evidence" value="ECO:0007669"/>
    <property type="project" value="InterPro"/>
</dbReference>
<sequence>MSNGNGNDKPVRSLEDPNFKTCLQDARFQNQNATKWCFTMFVDFHKCERLLGEGSDCCGQFKKVYRAICPNEWVQKWEEQIEEGNFPVDLPEKRNK</sequence>
<dbReference type="Proteomes" id="UP000504635">
    <property type="component" value="Unplaced"/>
</dbReference>
<keyword evidence="2" id="KW-0496">Mitochondrion</keyword>
<evidence type="ECO:0000256" key="1">
    <source>
        <dbReference type="ARBA" id="ARBA00004173"/>
    </source>
</evidence>
<evidence type="ECO:0000256" key="3">
    <source>
        <dbReference type="ARBA" id="ARBA00023157"/>
    </source>
</evidence>
<evidence type="ECO:0000313" key="4">
    <source>
        <dbReference type="Proteomes" id="UP000504635"/>
    </source>
</evidence>
<dbReference type="CTD" id="32989"/>
<keyword evidence="4" id="KW-1185">Reference proteome</keyword>
<dbReference type="KEGG" id="soy:115880228"/>
<evidence type="ECO:0000256" key="2">
    <source>
        <dbReference type="ARBA" id="ARBA00023128"/>
    </source>
</evidence>
<comment type="subcellular location">
    <subcellularLocation>
        <location evidence="1">Mitochondrion</location>
    </subcellularLocation>
</comment>
<dbReference type="InParanoid" id="A0A6J2XPF3"/>
<proteinExistence type="predicted"/>
<organism evidence="4 5">
    <name type="scientific">Sitophilus oryzae</name>
    <name type="common">Rice weevil</name>
    <name type="synonym">Curculio oryzae</name>
    <dbReference type="NCBI Taxonomy" id="7048"/>
    <lineage>
        <taxon>Eukaryota</taxon>
        <taxon>Metazoa</taxon>
        <taxon>Ecdysozoa</taxon>
        <taxon>Arthropoda</taxon>
        <taxon>Hexapoda</taxon>
        <taxon>Insecta</taxon>
        <taxon>Pterygota</taxon>
        <taxon>Neoptera</taxon>
        <taxon>Endopterygota</taxon>
        <taxon>Coleoptera</taxon>
        <taxon>Polyphaga</taxon>
        <taxon>Cucujiformia</taxon>
        <taxon>Curculionidae</taxon>
        <taxon>Dryophthorinae</taxon>
        <taxon>Sitophilus</taxon>
    </lineage>
</organism>
<dbReference type="InterPro" id="IPR003213">
    <property type="entry name" value="Cyt_c_oxidase_su6B"/>
</dbReference>
<keyword evidence="3" id="KW-1015">Disulfide bond</keyword>
<protein>
    <submittedName>
        <fullName evidence="5">Cytochrome c oxidase subunit 6b-2</fullName>
    </submittedName>
</protein>
<dbReference type="FunCoup" id="A0A6J2XPF3">
    <property type="interactions" value="793"/>
</dbReference>
<gene>
    <name evidence="5" type="primary">LOC115880228</name>
</gene>
<dbReference type="InterPro" id="IPR036549">
    <property type="entry name" value="CX6/COA6-like_sf"/>
</dbReference>
<dbReference type="GeneID" id="115880228"/>
<dbReference type="InterPro" id="IPR048280">
    <property type="entry name" value="COX6B-like"/>
</dbReference>
<evidence type="ECO:0000313" key="5">
    <source>
        <dbReference type="RefSeq" id="XP_030753247.1"/>
    </source>
</evidence>
<dbReference type="AlphaFoldDB" id="A0A6J2XPF3"/>
<name>A0A6J2XPF3_SITOR</name>
<dbReference type="GO" id="GO:0005739">
    <property type="term" value="C:mitochondrion"/>
    <property type="evidence" value="ECO:0007669"/>
    <property type="project" value="UniProtKB-SubCell"/>
</dbReference>
<dbReference type="Pfam" id="PF02297">
    <property type="entry name" value="COX6B"/>
    <property type="match status" value="1"/>
</dbReference>